<evidence type="ECO:0000259" key="1">
    <source>
        <dbReference type="Pfam" id="PF00501"/>
    </source>
</evidence>
<dbReference type="PANTHER" id="PTHR43201">
    <property type="entry name" value="ACYL-COA SYNTHETASE"/>
    <property type="match status" value="1"/>
</dbReference>
<keyword evidence="4" id="KW-1185">Reference proteome</keyword>
<feature type="domain" description="AMP-dependent synthetase/ligase" evidence="1">
    <location>
        <begin position="17"/>
        <end position="382"/>
    </location>
</feature>
<keyword evidence="3" id="KW-0436">Ligase</keyword>
<organism evidence="3 4">
    <name type="scientific">Nocardiopsis coralli</name>
    <dbReference type="NCBI Taxonomy" id="2772213"/>
    <lineage>
        <taxon>Bacteria</taxon>
        <taxon>Bacillati</taxon>
        <taxon>Actinomycetota</taxon>
        <taxon>Actinomycetes</taxon>
        <taxon>Streptosporangiales</taxon>
        <taxon>Nocardiopsidaceae</taxon>
        <taxon>Nocardiopsis</taxon>
    </lineage>
</organism>
<dbReference type="Pfam" id="PF13193">
    <property type="entry name" value="AMP-binding_C"/>
    <property type="match status" value="1"/>
</dbReference>
<dbReference type="SUPFAM" id="SSF56801">
    <property type="entry name" value="Acetyl-CoA synthetase-like"/>
    <property type="match status" value="1"/>
</dbReference>
<dbReference type="InterPro" id="IPR020845">
    <property type="entry name" value="AMP-binding_CS"/>
</dbReference>
<dbReference type="PANTHER" id="PTHR43201:SF32">
    <property type="entry name" value="2-SUCCINYLBENZOATE--COA LIGASE, CHLOROPLASTIC_PEROXISOMAL"/>
    <property type="match status" value="1"/>
</dbReference>
<dbReference type="RefSeq" id="WP_193120185.1">
    <property type="nucleotide sequence ID" value="NZ_JADBGI010000002.1"/>
</dbReference>
<evidence type="ECO:0000313" key="4">
    <source>
        <dbReference type="Proteomes" id="UP000806528"/>
    </source>
</evidence>
<dbReference type="NCBIfam" id="NF004837">
    <property type="entry name" value="PRK06187.1"/>
    <property type="match status" value="1"/>
</dbReference>
<dbReference type="Gene3D" id="3.40.50.12780">
    <property type="entry name" value="N-terminal domain of ligase-like"/>
    <property type="match status" value="1"/>
</dbReference>
<accession>A0ABR9P0Y6</accession>
<name>A0ABR9P0Y6_9ACTN</name>
<dbReference type="GO" id="GO:0016874">
    <property type="term" value="F:ligase activity"/>
    <property type="evidence" value="ECO:0007669"/>
    <property type="project" value="UniProtKB-KW"/>
</dbReference>
<gene>
    <name evidence="3" type="ORF">IDM40_02205</name>
</gene>
<dbReference type="Gene3D" id="3.30.300.30">
    <property type="match status" value="1"/>
</dbReference>
<dbReference type="InterPro" id="IPR025110">
    <property type="entry name" value="AMP-bd_C"/>
</dbReference>
<dbReference type="Pfam" id="PF00501">
    <property type="entry name" value="AMP-binding"/>
    <property type="match status" value="1"/>
</dbReference>
<evidence type="ECO:0000313" key="3">
    <source>
        <dbReference type="EMBL" id="MBE2997519.1"/>
    </source>
</evidence>
<dbReference type="InterPro" id="IPR042099">
    <property type="entry name" value="ANL_N_sf"/>
</dbReference>
<proteinExistence type="predicted"/>
<dbReference type="Proteomes" id="UP000806528">
    <property type="component" value="Unassembled WGS sequence"/>
</dbReference>
<reference evidence="3 4" key="1">
    <citation type="submission" date="2020-09" db="EMBL/GenBank/DDBJ databases">
        <title>Diversity and distribution of actinomycetes associated with coral in the coast of Hainan.</title>
        <authorList>
            <person name="Li F."/>
        </authorList>
    </citation>
    <scope>NUCLEOTIDE SEQUENCE [LARGE SCALE GENOMIC DNA]</scope>
    <source>
        <strain evidence="3 4">HNM0947</strain>
    </source>
</reference>
<protein>
    <submittedName>
        <fullName evidence="3">Long-chain-fatty-acid--CoA ligase</fullName>
    </submittedName>
</protein>
<dbReference type="EMBL" id="JADBGI010000002">
    <property type="protein sequence ID" value="MBE2997519.1"/>
    <property type="molecule type" value="Genomic_DNA"/>
</dbReference>
<dbReference type="PROSITE" id="PS00455">
    <property type="entry name" value="AMP_BINDING"/>
    <property type="match status" value="1"/>
</dbReference>
<dbReference type="InterPro" id="IPR000873">
    <property type="entry name" value="AMP-dep_synth/lig_dom"/>
</dbReference>
<evidence type="ECO:0000259" key="2">
    <source>
        <dbReference type="Pfam" id="PF13193"/>
    </source>
</evidence>
<dbReference type="InterPro" id="IPR045851">
    <property type="entry name" value="AMP-bd_C_sf"/>
</dbReference>
<comment type="caution">
    <text evidence="3">The sequence shown here is derived from an EMBL/GenBank/DDBJ whole genome shotgun (WGS) entry which is preliminary data.</text>
</comment>
<feature type="domain" description="AMP-binding enzyme C-terminal" evidence="2">
    <location>
        <begin position="432"/>
        <end position="508"/>
    </location>
</feature>
<sequence length="533" mass="56206">MTVTPQPPGIAASVARIAGARPDTTALVYEGDTTTFAELERRTAEFAAGLAAAGLKRGDRIAYLGLNSATLLETLVAATRIGAVFVPVNFRLAAPEVEVVLADAGPRVLVVEEGHRELVEQIVSRLPTPVRVLVDTDPHVPAADPAPGWERLSRVADSGAGIPAPATVGSDELAVLMYTSGTTGRPKGVVLTHGNLWWNQLNVASAVGHVPGETTYAAAPMFHIGGLNALTLGTLSLGGTVVVRRSFDPAAALTDLTGYRINTVFAVPAMYAAIARQPGFADADLSELRAPVVAGAPVPPSLVLEYEKAGVRLQQAWGLTETAPFATFLPPHLSSKKPASAGTAMPYGQVRLVDPATGTPVTGPGAAGEVEVRGPNVTPGYWHNEEATRAAFRDGWFRSGDIGHVDADGDLFIVDRLKDMVISGGENVYPAEVERVLVEHPRVTDAAVVGRPDPDWGERVVAVVSCTGSGPEPTLEEVREHCGHSLARYKLPRSLLVTDAVPRNASGKLDKRHLREWVSRQEAARDRQATGAG</sequence>